<evidence type="ECO:0000313" key="3">
    <source>
        <dbReference type="EMBL" id="GAL89674.1"/>
    </source>
</evidence>
<dbReference type="RefSeq" id="WP_042247013.1">
    <property type="nucleotide sequence ID" value="NZ_BBNR01000037.1"/>
</dbReference>
<gene>
    <name evidence="2" type="ORF">JCM19301_2961</name>
    <name evidence="3" type="ORF">JCM19538_1236</name>
</gene>
<comment type="caution">
    <text evidence="2">The sequence shown here is derived from an EMBL/GenBank/DDBJ whole genome shotgun (WGS) entry which is preliminary data.</text>
</comment>
<dbReference type="AlphaFoldDB" id="A0A090W0U1"/>
<evidence type="ECO:0000256" key="1">
    <source>
        <dbReference type="SAM" id="Phobius"/>
    </source>
</evidence>
<name>A0A090W0U1_9FLAO</name>
<keyword evidence="5" id="KW-1185">Reference proteome</keyword>
<keyword evidence="1" id="KW-0472">Membrane</keyword>
<evidence type="ECO:0000313" key="5">
    <source>
        <dbReference type="Proteomes" id="UP000030184"/>
    </source>
</evidence>
<keyword evidence="1" id="KW-1133">Transmembrane helix</keyword>
<evidence type="ECO:0000313" key="2">
    <source>
        <dbReference type="EMBL" id="GAL69089.1"/>
    </source>
</evidence>
<sequence length="181" mass="20931">MNLSVLESKLNRHKISFSKENEGIIIGKAKNDPISYIGLVILPIVFGIGIIIFLFFGVNGFRIEMAHISAAALFLIGLGSFNQWKRKRKRLANSFPKVFKDNKIIIQTPEQDFQLDKNSIVDIRISNKPLDKENYEGNLFIIDNENRIHHILGFHDENEKYVEDDLKWFVDFILKQTGLKK</sequence>
<keyword evidence="1" id="KW-0812">Transmembrane</keyword>
<dbReference type="STRING" id="504487.JCM19538_1236"/>
<dbReference type="EMBL" id="BBNR01000037">
    <property type="protein sequence ID" value="GAL69089.1"/>
    <property type="molecule type" value="Genomic_DNA"/>
</dbReference>
<dbReference type="Proteomes" id="UP000030184">
    <property type="component" value="Unassembled WGS sequence"/>
</dbReference>
<protein>
    <submittedName>
        <fullName evidence="2">Uncharacterized protein</fullName>
    </submittedName>
</protein>
<dbReference type="OrthoDB" id="1449924at2"/>
<evidence type="ECO:0000313" key="4">
    <source>
        <dbReference type="Proteomes" id="UP000029641"/>
    </source>
</evidence>
<reference evidence="5" key="1">
    <citation type="journal article" date="2014" name="Genome Announc.">
        <title>Draft Genome Sequence of Marine Flavobacterium Jejuia pallidilutea Strain 11shimoA1 and Pigmentation Mutants.</title>
        <authorList>
            <person name="Takatani N."/>
            <person name="Nakanishi M."/>
            <person name="Meirelles P."/>
            <person name="Mino S."/>
            <person name="Suda W."/>
            <person name="Oshima K."/>
            <person name="Hattori M."/>
            <person name="Ohkuma M."/>
            <person name="Hosokawa M."/>
            <person name="Miyashita K."/>
            <person name="Thompson F.L."/>
            <person name="Niwa A."/>
            <person name="Sawabe T."/>
            <person name="Sawabe T."/>
        </authorList>
    </citation>
    <scope>NUCLEOTIDE SEQUENCE [LARGE SCALE GENOMIC DNA]</scope>
    <source>
        <strain evidence="5">JCM 19538</strain>
    </source>
</reference>
<feature type="transmembrane region" description="Helical" evidence="1">
    <location>
        <begin position="63"/>
        <end position="81"/>
    </location>
</feature>
<dbReference type="eggNOG" id="ENOG502ZJH4">
    <property type="taxonomic scope" value="Bacteria"/>
</dbReference>
<feature type="transmembrane region" description="Helical" evidence="1">
    <location>
        <begin position="36"/>
        <end position="57"/>
    </location>
</feature>
<dbReference type="Proteomes" id="UP000029641">
    <property type="component" value="Unassembled WGS sequence"/>
</dbReference>
<organism evidence="2 4">
    <name type="scientific">Jejuia pallidilutea</name>
    <dbReference type="NCBI Taxonomy" id="504487"/>
    <lineage>
        <taxon>Bacteria</taxon>
        <taxon>Pseudomonadati</taxon>
        <taxon>Bacteroidota</taxon>
        <taxon>Flavobacteriia</taxon>
        <taxon>Flavobacteriales</taxon>
        <taxon>Flavobacteriaceae</taxon>
        <taxon>Jejuia</taxon>
    </lineage>
</organism>
<dbReference type="EMBL" id="BBNY01000019">
    <property type="protein sequence ID" value="GAL89674.1"/>
    <property type="molecule type" value="Genomic_DNA"/>
</dbReference>
<proteinExistence type="predicted"/>
<accession>A0A090W0U1</accession>